<dbReference type="GO" id="GO:0003700">
    <property type="term" value="F:DNA-binding transcription factor activity"/>
    <property type="evidence" value="ECO:0007669"/>
    <property type="project" value="TreeGrafter"/>
</dbReference>
<gene>
    <name evidence="8" type="ORF">BAU08_15920</name>
</gene>
<dbReference type="STRING" id="463025.BAU08_15920"/>
<dbReference type="InterPro" id="IPR050109">
    <property type="entry name" value="HTH-type_TetR-like_transc_reg"/>
</dbReference>
<dbReference type="InterPro" id="IPR036271">
    <property type="entry name" value="Tet_transcr_reg_TetR-rel_C_sf"/>
</dbReference>
<evidence type="ECO:0000256" key="3">
    <source>
        <dbReference type="ARBA" id="ARBA00023125"/>
    </source>
</evidence>
<accession>A0A193FYD2</accession>
<dbReference type="EMBL" id="CP016171">
    <property type="protein sequence ID" value="ANN72640.1"/>
    <property type="molecule type" value="Genomic_DNA"/>
</dbReference>
<evidence type="ECO:0000313" key="9">
    <source>
        <dbReference type="Proteomes" id="UP000092213"/>
    </source>
</evidence>
<dbReference type="PANTHER" id="PTHR30055">
    <property type="entry name" value="HTH-TYPE TRANSCRIPTIONAL REGULATOR RUTR"/>
    <property type="match status" value="1"/>
</dbReference>
<proteinExistence type="predicted"/>
<protein>
    <submittedName>
        <fullName evidence="8">TetR family transcriptional regulator</fullName>
    </submittedName>
</protein>
<feature type="DNA-binding region" description="H-T-H motif" evidence="5">
    <location>
        <begin position="22"/>
        <end position="41"/>
    </location>
</feature>
<dbReference type="InterPro" id="IPR009057">
    <property type="entry name" value="Homeodomain-like_sf"/>
</dbReference>
<dbReference type="AlphaFoldDB" id="A0A193FYD2"/>
<feature type="region of interest" description="Disordered" evidence="6">
    <location>
        <begin position="185"/>
        <end position="210"/>
    </location>
</feature>
<keyword evidence="2" id="KW-0805">Transcription regulation</keyword>
<dbReference type="InterPro" id="IPR023772">
    <property type="entry name" value="DNA-bd_HTH_TetR-type_CS"/>
</dbReference>
<dbReference type="InterPro" id="IPR001647">
    <property type="entry name" value="HTH_TetR"/>
</dbReference>
<feature type="domain" description="HTH tetR-type" evidence="7">
    <location>
        <begin position="1"/>
        <end position="59"/>
    </location>
</feature>
<evidence type="ECO:0000313" key="8">
    <source>
        <dbReference type="EMBL" id="ANN72640.1"/>
    </source>
</evidence>
<dbReference type="PRINTS" id="PR00455">
    <property type="entry name" value="HTHTETR"/>
</dbReference>
<evidence type="ECO:0000256" key="6">
    <source>
        <dbReference type="SAM" id="MobiDB-lite"/>
    </source>
</evidence>
<dbReference type="PANTHER" id="PTHR30055:SF234">
    <property type="entry name" value="HTH-TYPE TRANSCRIPTIONAL REGULATOR BETI"/>
    <property type="match status" value="1"/>
</dbReference>
<dbReference type="GO" id="GO:0000976">
    <property type="term" value="F:transcription cis-regulatory region binding"/>
    <property type="evidence" value="ECO:0007669"/>
    <property type="project" value="TreeGrafter"/>
</dbReference>
<dbReference type="Pfam" id="PF00440">
    <property type="entry name" value="TetR_N"/>
    <property type="match status" value="1"/>
</dbReference>
<dbReference type="SUPFAM" id="SSF48498">
    <property type="entry name" value="Tetracyclin repressor-like, C-terminal domain"/>
    <property type="match status" value="1"/>
</dbReference>
<evidence type="ECO:0000259" key="7">
    <source>
        <dbReference type="PROSITE" id="PS50977"/>
    </source>
</evidence>
<evidence type="ECO:0000256" key="5">
    <source>
        <dbReference type="PROSITE-ProRule" id="PRU00335"/>
    </source>
</evidence>
<dbReference type="PROSITE" id="PS50977">
    <property type="entry name" value="HTH_TETR_2"/>
    <property type="match status" value="1"/>
</dbReference>
<sequence length="210" mass="23195">MLAHLSATGARLFEERGYESVTMEQIAAQADVAKRTLYNHFPTKEALLAHWVDAQLERDLAGLRDDIAKRRTFLSRVSCILDASAQWCEAHPAYLKAYLEHRFLAIGSEPRPGDGQTGDIAIVWRQLIAAGQQAGELRTDFPADQLASSYHHLYLGALLRWLHRPGLALRKEFAAITRLFLQGAGARPESPGPAAAGATGRKTARRTRKA</sequence>
<dbReference type="PROSITE" id="PS01081">
    <property type="entry name" value="HTH_TETR_1"/>
    <property type="match status" value="1"/>
</dbReference>
<evidence type="ECO:0000256" key="4">
    <source>
        <dbReference type="ARBA" id="ARBA00023163"/>
    </source>
</evidence>
<evidence type="ECO:0000256" key="1">
    <source>
        <dbReference type="ARBA" id="ARBA00022491"/>
    </source>
</evidence>
<name>A0A193FYD2_9BORD</name>
<dbReference type="Proteomes" id="UP000092213">
    <property type="component" value="Chromosome"/>
</dbReference>
<dbReference type="Gene3D" id="1.10.357.10">
    <property type="entry name" value="Tetracycline Repressor, domain 2"/>
    <property type="match status" value="1"/>
</dbReference>
<dbReference type="SUPFAM" id="SSF46689">
    <property type="entry name" value="Homeodomain-like"/>
    <property type="match status" value="1"/>
</dbReference>
<evidence type="ECO:0000256" key="2">
    <source>
        <dbReference type="ARBA" id="ARBA00023015"/>
    </source>
</evidence>
<keyword evidence="1" id="KW-0678">Repressor</keyword>
<feature type="compositionally biased region" description="Low complexity" evidence="6">
    <location>
        <begin position="185"/>
        <end position="201"/>
    </location>
</feature>
<reference evidence="8 9" key="1">
    <citation type="submission" date="2016-06" db="EMBL/GenBank/DDBJ databases">
        <title>Complete genome sequences of Bordetella bronchialis and Bordetella flabilis.</title>
        <authorList>
            <person name="LiPuma J.J."/>
            <person name="Spilker T."/>
        </authorList>
    </citation>
    <scope>NUCLEOTIDE SEQUENCE [LARGE SCALE GENOMIC DNA]</scope>
    <source>
        <strain evidence="8 9">AU17976</strain>
    </source>
</reference>
<keyword evidence="4" id="KW-0804">Transcription</keyword>
<keyword evidence="3 5" id="KW-0238">DNA-binding</keyword>
<organism evidence="8 9">
    <name type="scientific">Bordetella bronchialis</name>
    <dbReference type="NCBI Taxonomy" id="463025"/>
    <lineage>
        <taxon>Bacteria</taxon>
        <taxon>Pseudomonadati</taxon>
        <taxon>Pseudomonadota</taxon>
        <taxon>Betaproteobacteria</taxon>
        <taxon>Burkholderiales</taxon>
        <taxon>Alcaligenaceae</taxon>
        <taxon>Bordetella</taxon>
    </lineage>
</organism>